<evidence type="ECO:0000256" key="10">
    <source>
        <dbReference type="ARBA" id="ARBA00051323"/>
    </source>
</evidence>
<dbReference type="EMBL" id="VXBJ01004921">
    <property type="protein sequence ID" value="NXN29145.1"/>
    <property type="molecule type" value="Genomic_DNA"/>
</dbReference>
<evidence type="ECO:0000256" key="18">
    <source>
        <dbReference type="ARBA" id="ARBA00093193"/>
    </source>
</evidence>
<feature type="transmembrane region" description="Helical" evidence="20">
    <location>
        <begin position="31"/>
        <end position="52"/>
    </location>
</feature>
<feature type="transmembrane region" description="Helical" evidence="20">
    <location>
        <begin position="377"/>
        <end position="396"/>
    </location>
</feature>
<evidence type="ECO:0000256" key="19">
    <source>
        <dbReference type="SAM" id="MobiDB-lite"/>
    </source>
</evidence>
<feature type="transmembrane region" description="Helical" evidence="20">
    <location>
        <begin position="97"/>
        <end position="118"/>
    </location>
</feature>
<organism evidence="21 22">
    <name type="scientific">Nycticryphes semicollaris</name>
    <dbReference type="NCBI Taxonomy" id="227226"/>
    <lineage>
        <taxon>Eukaryota</taxon>
        <taxon>Metazoa</taxon>
        <taxon>Chordata</taxon>
        <taxon>Craniata</taxon>
        <taxon>Vertebrata</taxon>
        <taxon>Euteleostomi</taxon>
        <taxon>Archelosauria</taxon>
        <taxon>Archosauria</taxon>
        <taxon>Dinosauria</taxon>
        <taxon>Saurischia</taxon>
        <taxon>Theropoda</taxon>
        <taxon>Coelurosauria</taxon>
        <taxon>Aves</taxon>
        <taxon>Neognathae</taxon>
        <taxon>Neoaves</taxon>
        <taxon>Charadriiformes</taxon>
        <taxon>Rostratulidae</taxon>
        <taxon>Nycticryphes</taxon>
    </lineage>
</organism>
<evidence type="ECO:0000256" key="15">
    <source>
        <dbReference type="ARBA" id="ARBA00074336"/>
    </source>
</evidence>
<evidence type="ECO:0000256" key="2">
    <source>
        <dbReference type="ARBA" id="ARBA00009523"/>
    </source>
</evidence>
<comment type="catalytic activity">
    <reaction evidence="12">
        <text>L-histidine(out) + L-arginine(in) = L-histidine(in) + L-arginine(out)</text>
        <dbReference type="Rhea" id="RHEA:71063"/>
        <dbReference type="ChEBI" id="CHEBI:32682"/>
        <dbReference type="ChEBI" id="CHEBI:57595"/>
    </reaction>
    <physiologicalReaction direction="left-to-right" evidence="12">
        <dbReference type="Rhea" id="RHEA:71064"/>
    </physiologicalReaction>
</comment>
<reference evidence="21 22" key="1">
    <citation type="submission" date="2019-09" db="EMBL/GenBank/DDBJ databases">
        <title>Bird 10,000 Genomes (B10K) Project - Family phase.</title>
        <authorList>
            <person name="Zhang G."/>
        </authorList>
    </citation>
    <scope>NUCLEOTIDE SEQUENCE [LARGE SCALE GENOMIC DNA]</scope>
    <source>
        <strain evidence="21">B10K-DU-002-14</strain>
        <tissue evidence="21">Muscle</tissue>
    </source>
</reference>
<sequence length="485" mass="52767">STMRKRKTSDSPHSSTDLSEGKEKLRLKQEVGLISGVSLIAGTMIGSGIFMSPEWVLHHMGSPASSLLIWAACGLLATFGALSYAELGTIIKESGGEYIYILRIFGSFPAFLFAYTSVILVRPAGLAAVCLSFAEYAVAPFYPGCSSPQVVIKCTAAACILLLTVINCLNVRLATSIMNIFTAAKLLALLVIAVGGVVLLAKGQTCFQNAFENTTAGIRAVGVAFYQGLWSYDGWNNLNYVTEELKKPEVTLPRAVMIAIPLVTCLYLLVNVSYLAAMTPSEMLSSGAVAVTWGYKVLGGWAWLISLSVALSTFGSSNGTFFSGGRVCYIAAREGHMPDILSMAHVRCLTPSPALLFTSAMSLIMVISGNFTSIVNFFSFIAWFFYGMTITGLLYLKIKKPELPRSYKVPIIIPIIVLMAAVYLVLAPIIDQPQIEILYIVLFIFSGVILYFPLVRFKCHPRFLQKVTLHLQLFLEVAPTTKDEN</sequence>
<comment type="catalytic activity">
    <reaction evidence="11">
        <text>L-cystine(out) + L-arginine(in) = L-cystine(in) + L-arginine(out)</text>
        <dbReference type="Rhea" id="RHEA:71075"/>
        <dbReference type="ChEBI" id="CHEBI:32682"/>
        <dbReference type="ChEBI" id="CHEBI:35491"/>
    </reaction>
    <physiologicalReaction direction="left-to-right" evidence="11">
        <dbReference type="Rhea" id="RHEA:71076"/>
    </physiologicalReaction>
</comment>
<comment type="subcellular location">
    <subcellularLocation>
        <location evidence="1">Apical cell membrane</location>
        <topology evidence="1">Multi-pass membrane protein</topology>
    </subcellularLocation>
</comment>
<feature type="transmembrane region" description="Helical" evidence="20">
    <location>
        <begin position="436"/>
        <end position="455"/>
    </location>
</feature>
<keyword evidence="5" id="KW-0597">Phosphoprotein</keyword>
<feature type="transmembrane region" description="Helical" evidence="20">
    <location>
        <begin position="154"/>
        <end position="174"/>
    </location>
</feature>
<evidence type="ECO:0000256" key="8">
    <source>
        <dbReference type="ARBA" id="ARBA00023136"/>
    </source>
</evidence>
<accession>A0A7L1HST1</accession>
<feature type="transmembrane region" description="Helical" evidence="20">
    <location>
        <begin position="180"/>
        <end position="201"/>
    </location>
</feature>
<evidence type="ECO:0000256" key="5">
    <source>
        <dbReference type="ARBA" id="ARBA00022553"/>
    </source>
</evidence>
<evidence type="ECO:0000256" key="3">
    <source>
        <dbReference type="ARBA" id="ARBA00022448"/>
    </source>
</evidence>
<dbReference type="FunFam" id="1.20.1740.10:FF:000015">
    <property type="entry name" value="B(0,+)-type amino acid transporter 1"/>
    <property type="match status" value="1"/>
</dbReference>
<keyword evidence="4" id="KW-1003">Cell membrane</keyword>
<evidence type="ECO:0000256" key="14">
    <source>
        <dbReference type="ARBA" id="ARBA00052732"/>
    </source>
</evidence>
<keyword evidence="6 20" id="KW-0812">Transmembrane</keyword>
<evidence type="ECO:0000256" key="1">
    <source>
        <dbReference type="ARBA" id="ARBA00004424"/>
    </source>
</evidence>
<evidence type="ECO:0000313" key="21">
    <source>
        <dbReference type="EMBL" id="NXN29145.1"/>
    </source>
</evidence>
<feature type="transmembrane region" description="Helical" evidence="20">
    <location>
        <begin position="297"/>
        <end position="316"/>
    </location>
</feature>
<comment type="catalytic activity">
    <reaction evidence="10">
        <text>L-lysine(out) + L-arginine(in) = L-lysine(in) + L-arginine(out)</text>
        <dbReference type="Rhea" id="RHEA:70827"/>
        <dbReference type="ChEBI" id="CHEBI:32551"/>
        <dbReference type="ChEBI" id="CHEBI:32682"/>
    </reaction>
    <physiologicalReaction direction="left-to-right" evidence="10">
        <dbReference type="Rhea" id="RHEA:70828"/>
    </physiologicalReaction>
</comment>
<evidence type="ECO:0000256" key="20">
    <source>
        <dbReference type="SAM" id="Phobius"/>
    </source>
</evidence>
<feature type="transmembrane region" description="Helical" evidence="20">
    <location>
        <begin position="255"/>
        <end position="277"/>
    </location>
</feature>
<dbReference type="Proteomes" id="UP000586634">
    <property type="component" value="Unassembled WGS sequence"/>
</dbReference>
<dbReference type="GO" id="GO:0015179">
    <property type="term" value="F:L-amino acid transmembrane transporter activity"/>
    <property type="evidence" value="ECO:0007669"/>
    <property type="project" value="TreeGrafter"/>
</dbReference>
<dbReference type="OrthoDB" id="5982228at2759"/>
<feature type="non-terminal residue" evidence="21">
    <location>
        <position position="485"/>
    </location>
</feature>
<feature type="transmembrane region" description="Helical" evidence="20">
    <location>
        <begin position="64"/>
        <end position="85"/>
    </location>
</feature>
<keyword evidence="8 20" id="KW-0472">Membrane</keyword>
<evidence type="ECO:0000256" key="13">
    <source>
        <dbReference type="ARBA" id="ARBA00052179"/>
    </source>
</evidence>
<comment type="caution">
    <text evidence="21">The sequence shown here is derived from an EMBL/GenBank/DDBJ whole genome shotgun (WGS) entry which is preliminary data.</text>
</comment>
<evidence type="ECO:0000256" key="12">
    <source>
        <dbReference type="ARBA" id="ARBA00051835"/>
    </source>
</evidence>
<protein>
    <recommendedName>
        <fullName evidence="15">b(0,+)-type amino acid transporter 1</fullName>
    </recommendedName>
    <alternativeName>
        <fullName evidence="16">Glycoprotein-associated amino acid transporter b0,+AT1</fullName>
    </alternativeName>
    <alternativeName>
        <fullName evidence="17">Solute carrier family 7 member 9</fullName>
    </alternativeName>
</protein>
<dbReference type="GO" id="GO:0016324">
    <property type="term" value="C:apical plasma membrane"/>
    <property type="evidence" value="ECO:0007669"/>
    <property type="project" value="UniProtKB-SubCell"/>
</dbReference>
<dbReference type="PIRSF" id="PIRSF006060">
    <property type="entry name" value="AA_transporter"/>
    <property type="match status" value="1"/>
</dbReference>
<evidence type="ECO:0000256" key="7">
    <source>
        <dbReference type="ARBA" id="ARBA00022989"/>
    </source>
</evidence>
<evidence type="ECO:0000256" key="9">
    <source>
        <dbReference type="ARBA" id="ARBA00023157"/>
    </source>
</evidence>
<evidence type="ECO:0000313" key="22">
    <source>
        <dbReference type="Proteomes" id="UP000586634"/>
    </source>
</evidence>
<dbReference type="Gene3D" id="1.20.1740.10">
    <property type="entry name" value="Amino acid/polyamine transporter I"/>
    <property type="match status" value="1"/>
</dbReference>
<name>A0A7L1HST1_9CHAR</name>
<dbReference type="PANTHER" id="PTHR11785">
    <property type="entry name" value="AMINO ACID TRANSPORTER"/>
    <property type="match status" value="1"/>
</dbReference>
<feature type="region of interest" description="Disordered" evidence="19">
    <location>
        <begin position="1"/>
        <end position="22"/>
    </location>
</feature>
<evidence type="ECO:0000256" key="17">
    <source>
        <dbReference type="ARBA" id="ARBA00083296"/>
    </source>
</evidence>
<feature type="transmembrane region" description="Helical" evidence="20">
    <location>
        <begin position="408"/>
        <end position="430"/>
    </location>
</feature>
<evidence type="ECO:0000256" key="11">
    <source>
        <dbReference type="ARBA" id="ARBA00051814"/>
    </source>
</evidence>
<keyword evidence="3" id="KW-0813">Transport</keyword>
<comment type="catalytic activity">
    <reaction evidence="13">
        <text>L-cysteine(out) + L-arginine(in) = L-cysteine(in) + L-arginine(out)</text>
        <dbReference type="Rhea" id="RHEA:71071"/>
        <dbReference type="ChEBI" id="CHEBI:32682"/>
        <dbReference type="ChEBI" id="CHEBI:35235"/>
    </reaction>
    <physiologicalReaction direction="left-to-right" evidence="13">
        <dbReference type="Rhea" id="RHEA:71072"/>
    </physiologicalReaction>
</comment>
<evidence type="ECO:0000256" key="16">
    <source>
        <dbReference type="ARBA" id="ARBA00079910"/>
    </source>
</evidence>
<comment type="similarity">
    <text evidence="2">Belongs to the amino acid-polyamine-organocation (APC) superfamily.</text>
</comment>
<keyword evidence="7 20" id="KW-1133">Transmembrane helix</keyword>
<keyword evidence="22" id="KW-1185">Reference proteome</keyword>
<dbReference type="PANTHER" id="PTHR11785:SF340">
    <property type="entry name" value="AROMATIC-PREFERRING AMINO ACID TRANSPORTER"/>
    <property type="match status" value="1"/>
</dbReference>
<dbReference type="AlphaFoldDB" id="A0A7L1HST1"/>
<dbReference type="InterPro" id="IPR002293">
    <property type="entry name" value="AA/rel_permease1"/>
</dbReference>
<gene>
    <name evidence="21" type="primary">Slc7a9_0</name>
    <name evidence="21" type="ORF">NYCSEM_R02392</name>
</gene>
<proteinExistence type="inferred from homology"/>
<dbReference type="Pfam" id="PF13520">
    <property type="entry name" value="AA_permease_2"/>
    <property type="match status" value="1"/>
</dbReference>
<evidence type="ECO:0000256" key="4">
    <source>
        <dbReference type="ARBA" id="ARBA00022475"/>
    </source>
</evidence>
<comment type="catalytic activity">
    <reaction evidence="14">
        <text>L-leucine(out) + L-arginine(in) = L-leucine(in) + L-arginine(out)</text>
        <dbReference type="Rhea" id="RHEA:71059"/>
        <dbReference type="ChEBI" id="CHEBI:32682"/>
        <dbReference type="ChEBI" id="CHEBI:57427"/>
    </reaction>
    <physiologicalReaction direction="left-to-right" evidence="14">
        <dbReference type="Rhea" id="RHEA:71060"/>
    </physiologicalReaction>
</comment>
<keyword evidence="9" id="KW-1015">Disulfide bond</keyword>
<feature type="non-terminal residue" evidence="21">
    <location>
        <position position="1"/>
    </location>
</feature>
<dbReference type="InterPro" id="IPR050598">
    <property type="entry name" value="AminoAcid_Transporter"/>
</dbReference>
<evidence type="ECO:0000256" key="6">
    <source>
        <dbReference type="ARBA" id="ARBA00022692"/>
    </source>
</evidence>
<comment type="catalytic activity">
    <reaction evidence="18">
        <text>L-phenylalanine(out) + L-arginine(in) = L-phenylalanine(in) + L-arginine(out)</text>
        <dbReference type="Rhea" id="RHEA:71067"/>
        <dbReference type="ChEBI" id="CHEBI:32682"/>
        <dbReference type="ChEBI" id="CHEBI:58095"/>
    </reaction>
    <physiologicalReaction direction="left-to-right" evidence="18">
        <dbReference type="Rhea" id="RHEA:71068"/>
    </physiologicalReaction>
</comment>